<organism evidence="1 2">
    <name type="scientific">Sphingomonas hylomeconis</name>
    <dbReference type="NCBI Taxonomy" id="1395958"/>
    <lineage>
        <taxon>Bacteria</taxon>
        <taxon>Pseudomonadati</taxon>
        <taxon>Pseudomonadota</taxon>
        <taxon>Alphaproteobacteria</taxon>
        <taxon>Sphingomonadales</taxon>
        <taxon>Sphingomonadaceae</taxon>
        <taxon>Sphingomonas</taxon>
    </lineage>
</organism>
<protein>
    <recommendedName>
        <fullName evidence="3">Nucleotidyltransferase family protein</fullName>
    </recommendedName>
</protein>
<dbReference type="Proteomes" id="UP001595713">
    <property type="component" value="Unassembled WGS sequence"/>
</dbReference>
<sequence length="186" mass="20200">MTATYRPEFEAALRTFARASAIMVAQGFEAPILVGGAAVEIFTASAVATGDLDVVTARQERFEAALRELGFVKPSGPGMSTRGWIHAELQLSFEVVSTVLLDGLADRDRVVTLDFGADGMVRIISVEDMIADRMGQFASGTAPEMRKQARAMLVLHSDVDRAYLADRVIEETAGGYRIEDIETDRV</sequence>
<evidence type="ECO:0008006" key="3">
    <source>
        <dbReference type="Google" id="ProtNLM"/>
    </source>
</evidence>
<evidence type="ECO:0000313" key="1">
    <source>
        <dbReference type="EMBL" id="MFC3579375.1"/>
    </source>
</evidence>
<evidence type="ECO:0000313" key="2">
    <source>
        <dbReference type="Proteomes" id="UP001595713"/>
    </source>
</evidence>
<reference evidence="2" key="1">
    <citation type="journal article" date="2019" name="Int. J. Syst. Evol. Microbiol.">
        <title>The Global Catalogue of Microorganisms (GCM) 10K type strain sequencing project: providing services to taxonomists for standard genome sequencing and annotation.</title>
        <authorList>
            <consortium name="The Broad Institute Genomics Platform"/>
            <consortium name="The Broad Institute Genome Sequencing Center for Infectious Disease"/>
            <person name="Wu L."/>
            <person name="Ma J."/>
        </authorList>
    </citation>
    <scope>NUCLEOTIDE SEQUENCE [LARGE SCALE GENOMIC DNA]</scope>
    <source>
        <strain evidence="2">KCTC 42739</strain>
    </source>
</reference>
<proteinExistence type="predicted"/>
<comment type="caution">
    <text evidence="1">The sequence shown here is derived from an EMBL/GenBank/DDBJ whole genome shotgun (WGS) entry which is preliminary data.</text>
</comment>
<dbReference type="RefSeq" id="WP_261295656.1">
    <property type="nucleotide sequence ID" value="NZ_JANQBK010000017.1"/>
</dbReference>
<name>A0ABV7STE7_9SPHN</name>
<gene>
    <name evidence="1" type="ORF">ACFONA_04295</name>
</gene>
<dbReference type="EMBL" id="JBHRXP010000002">
    <property type="protein sequence ID" value="MFC3579375.1"/>
    <property type="molecule type" value="Genomic_DNA"/>
</dbReference>
<keyword evidence="2" id="KW-1185">Reference proteome</keyword>
<accession>A0ABV7STE7</accession>